<proteinExistence type="predicted"/>
<organism evidence="2 3">
    <name type="scientific">Streptomyces macrolidinus</name>
    <dbReference type="NCBI Taxonomy" id="2952607"/>
    <lineage>
        <taxon>Bacteria</taxon>
        <taxon>Bacillati</taxon>
        <taxon>Actinomycetota</taxon>
        <taxon>Actinomycetes</taxon>
        <taxon>Kitasatosporales</taxon>
        <taxon>Streptomycetaceae</taxon>
        <taxon>Streptomyces</taxon>
    </lineage>
</organism>
<evidence type="ECO:0000313" key="2">
    <source>
        <dbReference type="EMBL" id="MCN9244818.1"/>
    </source>
</evidence>
<evidence type="ECO:0000256" key="1">
    <source>
        <dbReference type="SAM" id="Phobius"/>
    </source>
</evidence>
<keyword evidence="3" id="KW-1185">Reference proteome</keyword>
<name>A0ABT0ZMK4_9ACTN</name>
<keyword evidence="1" id="KW-1133">Transmembrane helix</keyword>
<feature type="transmembrane region" description="Helical" evidence="1">
    <location>
        <begin position="52"/>
        <end position="70"/>
    </location>
</feature>
<reference evidence="2 3" key="1">
    <citation type="submission" date="2022-05" db="EMBL/GenBank/DDBJ databases">
        <title>Streptomyces sp. nov. RY43-2 isolated from soil of a peat swamp forest.</title>
        <authorList>
            <person name="Kanchanasin P."/>
            <person name="Tanasupawat S."/>
            <person name="Phongsopitanun W."/>
        </authorList>
    </citation>
    <scope>NUCLEOTIDE SEQUENCE [LARGE SCALE GENOMIC DNA]</scope>
    <source>
        <strain evidence="2 3">RY43-2</strain>
    </source>
</reference>
<sequence length="138" mass="15290">MNVEKTLRAGLAFLAVTQFVVGCWALFAPRSFFDIPWVGMHMQYNAHLMMDYGAMSLAGSVVLGASVYTGGRLVTRTALGMYLMWSASHLVIHTRLLHHLLPEQRAPLMLALSAAVVIPLVLLYLTTRLEPPKPALER</sequence>
<dbReference type="PROSITE" id="PS51257">
    <property type="entry name" value="PROKAR_LIPOPROTEIN"/>
    <property type="match status" value="1"/>
</dbReference>
<keyword evidence="1" id="KW-0472">Membrane</keyword>
<comment type="caution">
    <text evidence="2">The sequence shown here is derived from an EMBL/GenBank/DDBJ whole genome shotgun (WGS) entry which is preliminary data.</text>
</comment>
<dbReference type="EMBL" id="JAMWMR010000049">
    <property type="protein sequence ID" value="MCN9244818.1"/>
    <property type="molecule type" value="Genomic_DNA"/>
</dbReference>
<gene>
    <name evidence="2" type="ORF">NGF19_29235</name>
</gene>
<feature type="transmembrane region" description="Helical" evidence="1">
    <location>
        <begin position="82"/>
        <end position="101"/>
    </location>
</feature>
<dbReference type="Proteomes" id="UP001523219">
    <property type="component" value="Unassembled WGS sequence"/>
</dbReference>
<protein>
    <submittedName>
        <fullName evidence="2">Uncharacterized protein</fullName>
    </submittedName>
</protein>
<dbReference type="RefSeq" id="WP_252428766.1">
    <property type="nucleotide sequence ID" value="NZ_JAMWMR010000049.1"/>
</dbReference>
<accession>A0ABT0ZMK4</accession>
<evidence type="ECO:0000313" key="3">
    <source>
        <dbReference type="Proteomes" id="UP001523219"/>
    </source>
</evidence>
<feature type="transmembrane region" description="Helical" evidence="1">
    <location>
        <begin position="107"/>
        <end position="125"/>
    </location>
</feature>
<feature type="transmembrane region" description="Helical" evidence="1">
    <location>
        <begin position="12"/>
        <end position="32"/>
    </location>
</feature>
<keyword evidence="1" id="KW-0812">Transmembrane</keyword>